<dbReference type="RefSeq" id="WP_187243645.1">
    <property type="nucleotide sequence ID" value="NZ_BAAAOK010000013.1"/>
</dbReference>
<gene>
    <name evidence="2" type="ORF">HKK74_14110</name>
</gene>
<name>A0ABR7LQ72_9ACTN</name>
<proteinExistence type="inferred from homology"/>
<dbReference type="InterPro" id="IPR027413">
    <property type="entry name" value="GROEL-like_equatorial_sf"/>
</dbReference>
<organism evidence="2 3">
    <name type="scientific">Actinomadura alba</name>
    <dbReference type="NCBI Taxonomy" id="406431"/>
    <lineage>
        <taxon>Bacteria</taxon>
        <taxon>Bacillati</taxon>
        <taxon>Actinomycetota</taxon>
        <taxon>Actinomycetes</taxon>
        <taxon>Streptosporangiales</taxon>
        <taxon>Thermomonosporaceae</taxon>
        <taxon>Actinomadura</taxon>
    </lineage>
</organism>
<sequence>MERGYLEGGGAALHAASAALHAEADGSTQQVMRAGLLAPLTHLAAGCGYTPDRALAAIASTRGATGIEVTTGRAANMAQAGALDVAAVVTGALTSAVATTRKFLALA</sequence>
<dbReference type="SUPFAM" id="SSF48592">
    <property type="entry name" value="GroEL equatorial domain-like"/>
    <property type="match status" value="1"/>
</dbReference>
<dbReference type="Proteomes" id="UP000805614">
    <property type="component" value="Unassembled WGS sequence"/>
</dbReference>
<keyword evidence="3" id="KW-1185">Reference proteome</keyword>
<comment type="similarity">
    <text evidence="1">Belongs to the chaperonin (HSP60) family.</text>
</comment>
<accession>A0ABR7LQ72</accession>
<dbReference type="Gene3D" id="1.10.560.10">
    <property type="entry name" value="GroEL-like equatorial domain"/>
    <property type="match status" value="1"/>
</dbReference>
<reference evidence="2 3" key="1">
    <citation type="submission" date="2020-06" db="EMBL/GenBank/DDBJ databases">
        <title>Actinomadura xiongansis sp. nov., isolated from soil of Baiyangdian.</title>
        <authorList>
            <person name="Zhang X."/>
        </authorList>
    </citation>
    <scope>NUCLEOTIDE SEQUENCE [LARGE SCALE GENOMIC DNA]</scope>
    <source>
        <strain evidence="2 3">HBUM206468</strain>
    </source>
</reference>
<protein>
    <submittedName>
        <fullName evidence="2">Uncharacterized protein</fullName>
    </submittedName>
</protein>
<evidence type="ECO:0000313" key="3">
    <source>
        <dbReference type="Proteomes" id="UP000805614"/>
    </source>
</evidence>
<dbReference type="EMBL" id="JABVEC010000009">
    <property type="protein sequence ID" value="MBC6466630.1"/>
    <property type="molecule type" value="Genomic_DNA"/>
</dbReference>
<evidence type="ECO:0000313" key="2">
    <source>
        <dbReference type="EMBL" id="MBC6466630.1"/>
    </source>
</evidence>
<comment type="caution">
    <text evidence="2">The sequence shown here is derived from an EMBL/GenBank/DDBJ whole genome shotgun (WGS) entry which is preliminary data.</text>
</comment>
<evidence type="ECO:0000256" key="1">
    <source>
        <dbReference type="ARBA" id="ARBA00006607"/>
    </source>
</evidence>